<keyword evidence="2" id="KW-0238">DNA-binding</keyword>
<evidence type="ECO:0000313" key="7">
    <source>
        <dbReference type="Proteomes" id="UP001652625"/>
    </source>
</evidence>
<dbReference type="Gene3D" id="1.10.150.60">
    <property type="entry name" value="ARID DNA-binding domain"/>
    <property type="match status" value="1"/>
</dbReference>
<evidence type="ECO:0000256" key="2">
    <source>
        <dbReference type="ARBA" id="ARBA00023125"/>
    </source>
</evidence>
<dbReference type="PROSITE" id="PS51011">
    <property type="entry name" value="ARID"/>
    <property type="match status" value="1"/>
</dbReference>
<sequence>MLLGSYKTQMGERKVDLSSREKNEVGNVWLYEENNKKLYALDSHPNRRPFLDEFFDYRRKRGLYCKIPVIARKPLDIFILYNTVQKYGGFEQTLKNRMWSQIARELDLPRTMTSGAFTLKLKYVRLLYQFECYRCKKPMNQSLLFNDALLLDNNDNNDSDYRESSLENSPLSSSKQPSPNMIYQQCDSNNFNPKNFEEASNIFRVSKTKDFHESLINFNGNFKREFPERHNNDKQFNGTCFDSRQIIEEEGFQYPYYLQSEVYRKRNLSPKTEHKSNERKRKILNTEIPLRRFSFDVLQISEDKISLKVLLDNKIYKGELLFSSDYTSD</sequence>
<dbReference type="GeneID" id="136080748"/>
<proteinExistence type="predicted"/>
<evidence type="ECO:0000256" key="3">
    <source>
        <dbReference type="ARBA" id="ARBA00023163"/>
    </source>
</evidence>
<protein>
    <submittedName>
        <fullName evidence="8">AT-rich interactive domain-containing protein 3A-like isoform X1</fullName>
    </submittedName>
</protein>
<gene>
    <name evidence="8" type="primary">LOC136080748</name>
</gene>
<feature type="domain" description="ARID" evidence="6">
    <location>
        <begin position="44"/>
        <end position="135"/>
    </location>
</feature>
<dbReference type="InterPro" id="IPR045147">
    <property type="entry name" value="ARI3A/B/C"/>
</dbReference>
<evidence type="ECO:0000259" key="6">
    <source>
        <dbReference type="PROSITE" id="PS51011"/>
    </source>
</evidence>
<keyword evidence="4" id="KW-0539">Nucleus</keyword>
<evidence type="ECO:0000256" key="4">
    <source>
        <dbReference type="ARBA" id="ARBA00023242"/>
    </source>
</evidence>
<dbReference type="InterPro" id="IPR001606">
    <property type="entry name" value="ARID_dom"/>
</dbReference>
<dbReference type="Pfam" id="PF01388">
    <property type="entry name" value="ARID"/>
    <property type="match status" value="1"/>
</dbReference>
<accession>A0ABM4BXC0</accession>
<keyword evidence="1" id="KW-0805">Transcription regulation</keyword>
<feature type="region of interest" description="Disordered" evidence="5">
    <location>
        <begin position="159"/>
        <end position="179"/>
    </location>
</feature>
<evidence type="ECO:0000256" key="5">
    <source>
        <dbReference type="SAM" id="MobiDB-lite"/>
    </source>
</evidence>
<dbReference type="SMART" id="SM00501">
    <property type="entry name" value="BRIGHT"/>
    <property type="match status" value="1"/>
</dbReference>
<evidence type="ECO:0000313" key="8">
    <source>
        <dbReference type="RefSeq" id="XP_065653873.1"/>
    </source>
</evidence>
<dbReference type="SMART" id="SM01014">
    <property type="entry name" value="ARID"/>
    <property type="match status" value="1"/>
</dbReference>
<reference evidence="8" key="1">
    <citation type="submission" date="2025-08" db="UniProtKB">
        <authorList>
            <consortium name="RefSeq"/>
        </authorList>
    </citation>
    <scope>IDENTIFICATION</scope>
</reference>
<organism evidence="7 8">
    <name type="scientific">Hydra vulgaris</name>
    <name type="common">Hydra</name>
    <name type="synonym">Hydra attenuata</name>
    <dbReference type="NCBI Taxonomy" id="6087"/>
    <lineage>
        <taxon>Eukaryota</taxon>
        <taxon>Metazoa</taxon>
        <taxon>Cnidaria</taxon>
        <taxon>Hydrozoa</taxon>
        <taxon>Hydroidolina</taxon>
        <taxon>Anthoathecata</taxon>
        <taxon>Aplanulata</taxon>
        <taxon>Hydridae</taxon>
        <taxon>Hydra</taxon>
    </lineage>
</organism>
<keyword evidence="7" id="KW-1185">Reference proteome</keyword>
<name>A0ABM4BXC0_HYDVU</name>
<dbReference type="Proteomes" id="UP001652625">
    <property type="component" value="Chromosome 05"/>
</dbReference>
<dbReference type="PANTHER" id="PTHR15348">
    <property type="entry name" value="AT-RICH INTERACTIVE DOMAIN-CONTAINING PROTEIN ARID DOMAIN- CONTAINING PROTEIN DEAD RINGER PROTEIN B-CELL REGULATOR OF IGH TRANSCRIPTION BRIGHT"/>
    <property type="match status" value="1"/>
</dbReference>
<dbReference type="SUPFAM" id="SSF46774">
    <property type="entry name" value="ARID-like"/>
    <property type="match status" value="1"/>
</dbReference>
<dbReference type="RefSeq" id="XP_065653873.1">
    <property type="nucleotide sequence ID" value="XM_065797801.1"/>
</dbReference>
<dbReference type="PANTHER" id="PTHR15348:SF1">
    <property type="entry name" value="AT-RICH INTERACTIVE DOMAIN-CONTAINING PROTEIN 3A"/>
    <property type="match status" value="1"/>
</dbReference>
<keyword evidence="3" id="KW-0804">Transcription</keyword>
<dbReference type="InterPro" id="IPR036431">
    <property type="entry name" value="ARID_dom_sf"/>
</dbReference>
<evidence type="ECO:0000256" key="1">
    <source>
        <dbReference type="ARBA" id="ARBA00023015"/>
    </source>
</evidence>